<evidence type="ECO:0000256" key="2">
    <source>
        <dbReference type="ARBA" id="ARBA00023125"/>
    </source>
</evidence>
<sequence length="334" mass="35358">MSKISDVAALARVSKATASRALSGRGYVSEGTRQRVADAAHELSYVAHSSATSLATGRTHTVGVIMPPVDRWFFSELLAGIQESLFARDYDLSLYGVPEASETRKRLFDSVLPRRGFDGIIAVGIRPSDHELERLQSTGRPLVSVGPYNEGSSAVSIDDTAAARIATEHLIELGHTSIAFIGGAVDGTTASVGDMRRIAGYRSALDAAGLRDHARVVNASPTLSDGYAAAVGLLGDRRHRPTAVVGVCDEAAIGAVIAARRLGIAVPTEFSVVGIDDHQHAELFALTTIRQTPREQGHDAVRLLIEQMNGPDAPVQRIVAASALVVRNSTAVPR</sequence>
<dbReference type="SUPFAM" id="SSF53822">
    <property type="entry name" value="Periplasmic binding protein-like I"/>
    <property type="match status" value="1"/>
</dbReference>
<dbReference type="InterPro" id="IPR000843">
    <property type="entry name" value="HTH_LacI"/>
</dbReference>
<feature type="domain" description="HTH lacI-type" evidence="4">
    <location>
        <begin position="2"/>
        <end position="56"/>
    </location>
</feature>
<dbReference type="Pfam" id="PF13377">
    <property type="entry name" value="Peripla_BP_3"/>
    <property type="match status" value="1"/>
</dbReference>
<dbReference type="Pfam" id="PF00356">
    <property type="entry name" value="LacI"/>
    <property type="match status" value="1"/>
</dbReference>
<dbReference type="Gene3D" id="1.10.260.40">
    <property type="entry name" value="lambda repressor-like DNA-binding domains"/>
    <property type="match status" value="1"/>
</dbReference>
<reference evidence="6" key="1">
    <citation type="submission" date="2016-10" db="EMBL/GenBank/DDBJ databases">
        <authorList>
            <person name="Varghese N."/>
            <person name="Submissions S."/>
        </authorList>
    </citation>
    <scope>NUCLEOTIDE SEQUENCE [LARGE SCALE GENOMIC DNA]</scope>
    <source>
        <strain evidence="6">DSM 16089</strain>
    </source>
</reference>
<dbReference type="PANTHER" id="PTHR30146:SF153">
    <property type="entry name" value="LACTOSE OPERON REPRESSOR"/>
    <property type="match status" value="1"/>
</dbReference>
<dbReference type="PANTHER" id="PTHR30146">
    <property type="entry name" value="LACI-RELATED TRANSCRIPTIONAL REPRESSOR"/>
    <property type="match status" value="1"/>
</dbReference>
<dbReference type="PROSITE" id="PS50932">
    <property type="entry name" value="HTH_LACI_2"/>
    <property type="match status" value="1"/>
</dbReference>
<dbReference type="RefSeq" id="WP_060926677.1">
    <property type="nucleotide sequence ID" value="NZ_FNSQ01000005.1"/>
</dbReference>
<evidence type="ECO:0000259" key="4">
    <source>
        <dbReference type="PROSITE" id="PS50932"/>
    </source>
</evidence>
<gene>
    <name evidence="5" type="ORF">SAMN04489807_1103</name>
</gene>
<protein>
    <submittedName>
        <fullName evidence="5">DNA-binding transcriptional regulator, LacI/PurR family</fullName>
    </submittedName>
</protein>
<accession>A0A1H4JXL5</accession>
<dbReference type="CDD" id="cd01392">
    <property type="entry name" value="HTH_LacI"/>
    <property type="match status" value="1"/>
</dbReference>
<dbReference type="InterPro" id="IPR046335">
    <property type="entry name" value="LacI/GalR-like_sensor"/>
</dbReference>
<evidence type="ECO:0000313" key="6">
    <source>
        <dbReference type="Proteomes" id="UP000183750"/>
    </source>
</evidence>
<dbReference type="PROSITE" id="PS00356">
    <property type="entry name" value="HTH_LACI_1"/>
    <property type="match status" value="1"/>
</dbReference>
<name>A0A1H4JXL5_9MICO</name>
<dbReference type="EMBL" id="FNSQ01000005">
    <property type="protein sequence ID" value="SEB51030.1"/>
    <property type="molecule type" value="Genomic_DNA"/>
</dbReference>
<proteinExistence type="predicted"/>
<dbReference type="GO" id="GO:0000976">
    <property type="term" value="F:transcription cis-regulatory region binding"/>
    <property type="evidence" value="ECO:0007669"/>
    <property type="project" value="TreeGrafter"/>
</dbReference>
<keyword evidence="2 5" id="KW-0238">DNA-binding</keyword>
<evidence type="ECO:0000256" key="1">
    <source>
        <dbReference type="ARBA" id="ARBA00023015"/>
    </source>
</evidence>
<evidence type="ECO:0000313" key="5">
    <source>
        <dbReference type="EMBL" id="SEB51030.1"/>
    </source>
</evidence>
<keyword evidence="3" id="KW-0804">Transcription</keyword>
<evidence type="ECO:0000256" key="3">
    <source>
        <dbReference type="ARBA" id="ARBA00023163"/>
    </source>
</evidence>
<dbReference type="InterPro" id="IPR028082">
    <property type="entry name" value="Peripla_BP_I"/>
</dbReference>
<dbReference type="Proteomes" id="UP000183750">
    <property type="component" value="Unassembled WGS sequence"/>
</dbReference>
<dbReference type="SMART" id="SM00354">
    <property type="entry name" value="HTH_LACI"/>
    <property type="match status" value="1"/>
</dbReference>
<keyword evidence="1" id="KW-0805">Transcription regulation</keyword>
<dbReference type="SUPFAM" id="SSF47413">
    <property type="entry name" value="lambda repressor-like DNA-binding domains"/>
    <property type="match status" value="1"/>
</dbReference>
<dbReference type="AlphaFoldDB" id="A0A1H4JXL5"/>
<keyword evidence="6" id="KW-1185">Reference proteome</keyword>
<organism evidence="5 6">
    <name type="scientific">Microbacterium hydrocarbonoxydans</name>
    <dbReference type="NCBI Taxonomy" id="273678"/>
    <lineage>
        <taxon>Bacteria</taxon>
        <taxon>Bacillati</taxon>
        <taxon>Actinomycetota</taxon>
        <taxon>Actinomycetes</taxon>
        <taxon>Micrococcales</taxon>
        <taxon>Microbacteriaceae</taxon>
        <taxon>Microbacterium</taxon>
    </lineage>
</organism>
<dbReference type="InterPro" id="IPR010982">
    <property type="entry name" value="Lambda_DNA-bd_dom_sf"/>
</dbReference>
<dbReference type="OrthoDB" id="3510266at2"/>
<dbReference type="CDD" id="cd06267">
    <property type="entry name" value="PBP1_LacI_sugar_binding-like"/>
    <property type="match status" value="1"/>
</dbReference>
<dbReference type="Gene3D" id="3.40.50.2300">
    <property type="match status" value="2"/>
</dbReference>
<dbReference type="GO" id="GO:0003700">
    <property type="term" value="F:DNA-binding transcription factor activity"/>
    <property type="evidence" value="ECO:0007669"/>
    <property type="project" value="TreeGrafter"/>
</dbReference>